<dbReference type="AlphaFoldDB" id="A0A2H1VSL3"/>
<gene>
    <name evidence="1" type="ORF">SFRICE_016449</name>
</gene>
<organism evidence="1">
    <name type="scientific">Spodoptera frugiperda</name>
    <name type="common">Fall armyworm</name>
    <dbReference type="NCBI Taxonomy" id="7108"/>
    <lineage>
        <taxon>Eukaryota</taxon>
        <taxon>Metazoa</taxon>
        <taxon>Ecdysozoa</taxon>
        <taxon>Arthropoda</taxon>
        <taxon>Hexapoda</taxon>
        <taxon>Insecta</taxon>
        <taxon>Pterygota</taxon>
        <taxon>Neoptera</taxon>
        <taxon>Endopterygota</taxon>
        <taxon>Lepidoptera</taxon>
        <taxon>Glossata</taxon>
        <taxon>Ditrysia</taxon>
        <taxon>Noctuoidea</taxon>
        <taxon>Noctuidae</taxon>
        <taxon>Amphipyrinae</taxon>
        <taxon>Spodoptera</taxon>
    </lineage>
</organism>
<name>A0A2H1VSL3_SPOFR</name>
<reference evidence="1" key="1">
    <citation type="submission" date="2016-07" db="EMBL/GenBank/DDBJ databases">
        <authorList>
            <person name="Bretaudeau A."/>
        </authorList>
    </citation>
    <scope>NUCLEOTIDE SEQUENCE</scope>
    <source>
        <strain evidence="1">Rice</strain>
        <tissue evidence="1">Whole body</tissue>
    </source>
</reference>
<dbReference type="EMBL" id="ODYU01004201">
    <property type="protein sequence ID" value="SOQ43817.1"/>
    <property type="molecule type" value="Genomic_DNA"/>
</dbReference>
<evidence type="ECO:0000313" key="1">
    <source>
        <dbReference type="EMBL" id="SOQ43817.1"/>
    </source>
</evidence>
<sequence length="155" mass="17741">MYDDVTACYELCKYEASTIVSVSRVHRDTEKGLSKTWLILAPCAKRPLLTRTLQTDRQRIPQTFFKGENHPLASPSWGEARRSVRLLLTKHHTVPTPAFRAGAPVTFSCLVFSIRSYTLERAPSFTDRQTDGQFNLTFQKFPHDVFLHRLSVVSK</sequence>
<accession>A0A2H1VSL3</accession>
<proteinExistence type="predicted"/>
<protein>
    <submittedName>
        <fullName evidence="1">SFRICE_016449</fullName>
    </submittedName>
</protein>